<organism evidence="6 7">
    <name type="scientific">Tanacetum coccineum</name>
    <dbReference type="NCBI Taxonomy" id="301880"/>
    <lineage>
        <taxon>Eukaryota</taxon>
        <taxon>Viridiplantae</taxon>
        <taxon>Streptophyta</taxon>
        <taxon>Embryophyta</taxon>
        <taxon>Tracheophyta</taxon>
        <taxon>Spermatophyta</taxon>
        <taxon>Magnoliopsida</taxon>
        <taxon>eudicotyledons</taxon>
        <taxon>Gunneridae</taxon>
        <taxon>Pentapetalae</taxon>
        <taxon>asterids</taxon>
        <taxon>campanulids</taxon>
        <taxon>Asterales</taxon>
        <taxon>Asteraceae</taxon>
        <taxon>Asteroideae</taxon>
        <taxon>Anthemideae</taxon>
        <taxon>Anthemidinae</taxon>
        <taxon>Tanacetum</taxon>
    </lineage>
</organism>
<comment type="caution">
    <text evidence="6">The sequence shown here is derived from an EMBL/GenBank/DDBJ whole genome shotgun (WGS) entry which is preliminary data.</text>
</comment>
<dbReference type="EC" id="1.1.5.3" evidence="2"/>
<dbReference type="PANTHER" id="PTHR11985:SF15">
    <property type="entry name" value="GLYCEROL-3-PHOSPHATE DEHYDROGENASE, MITOCHONDRIAL"/>
    <property type="match status" value="1"/>
</dbReference>
<comment type="similarity">
    <text evidence="1">Belongs to the deoxyhypusine synthase family.</text>
</comment>
<dbReference type="InterPro" id="IPR000447">
    <property type="entry name" value="G3P_DH_FAD-dep"/>
</dbReference>
<keyword evidence="7" id="KW-1185">Reference proteome</keyword>
<dbReference type="PANTHER" id="PTHR11985">
    <property type="entry name" value="GLYCEROL-3-PHOSPHATE DEHYDROGENASE"/>
    <property type="match status" value="1"/>
</dbReference>
<evidence type="ECO:0000256" key="4">
    <source>
        <dbReference type="ARBA" id="ARBA00022827"/>
    </source>
</evidence>
<keyword evidence="3" id="KW-0285">Flavoprotein</keyword>
<dbReference type="Gene3D" id="3.30.9.10">
    <property type="entry name" value="D-Amino Acid Oxidase, subunit A, domain 2"/>
    <property type="match status" value="1"/>
</dbReference>
<dbReference type="Gene3D" id="3.40.910.10">
    <property type="entry name" value="Deoxyhypusine synthase"/>
    <property type="match status" value="1"/>
</dbReference>
<dbReference type="EMBL" id="BQNB010021022">
    <property type="protein sequence ID" value="GJU02058.1"/>
    <property type="molecule type" value="Genomic_DNA"/>
</dbReference>
<dbReference type="Pfam" id="PF01916">
    <property type="entry name" value="DS"/>
    <property type="match status" value="1"/>
</dbReference>
<reference evidence="6" key="1">
    <citation type="journal article" date="2022" name="Int. J. Mol. Sci.">
        <title>Draft Genome of Tanacetum Coccineum: Genomic Comparison of Closely Related Tanacetum-Family Plants.</title>
        <authorList>
            <person name="Yamashiro T."/>
            <person name="Shiraishi A."/>
            <person name="Nakayama K."/>
            <person name="Satake H."/>
        </authorList>
    </citation>
    <scope>NUCLEOTIDE SEQUENCE</scope>
</reference>
<evidence type="ECO:0000256" key="1">
    <source>
        <dbReference type="ARBA" id="ARBA00009892"/>
    </source>
</evidence>
<proteinExistence type="inferred from homology"/>
<gene>
    <name evidence="6" type="ORF">Tco_1112396</name>
</gene>
<dbReference type="Proteomes" id="UP001151760">
    <property type="component" value="Unassembled WGS sequence"/>
</dbReference>
<evidence type="ECO:0000256" key="2">
    <source>
        <dbReference type="ARBA" id="ARBA00013029"/>
    </source>
</evidence>
<evidence type="ECO:0000313" key="6">
    <source>
        <dbReference type="EMBL" id="GJU02058.1"/>
    </source>
</evidence>
<keyword evidence="4" id="KW-0274">FAD</keyword>
<evidence type="ECO:0000313" key="7">
    <source>
        <dbReference type="Proteomes" id="UP001151760"/>
    </source>
</evidence>
<evidence type="ECO:0000256" key="3">
    <source>
        <dbReference type="ARBA" id="ARBA00022630"/>
    </source>
</evidence>
<reference evidence="6" key="2">
    <citation type="submission" date="2022-01" db="EMBL/GenBank/DDBJ databases">
        <authorList>
            <person name="Yamashiro T."/>
            <person name="Shiraishi A."/>
            <person name="Satake H."/>
            <person name="Nakayama K."/>
        </authorList>
    </citation>
    <scope>NUCLEOTIDE SEQUENCE</scope>
</reference>
<sequence>MLPKPHEDEIQFILDAICDYLNVKVRRTDVLSAWSGIRPLVTNPTVHAPLNMDLAGSPFTWLIKVCVIAYKKRKLHMVSDPKLLYENEELDACISITGARPDKAVSWRRIRSSTESVKVHCDVTILFPLHVAKTFAAKRKKPVATALFWMVLTAGNYGSTLLVSINTLKNVKGIFSSEAFVLVKDQIAIGDTIVDASTIETINDTISKAKIKVKELINAAQDKKVRARAWSNDDGVL</sequence>
<evidence type="ECO:0000256" key="5">
    <source>
        <dbReference type="ARBA" id="ARBA00023002"/>
    </source>
</evidence>
<dbReference type="SUPFAM" id="SSF52467">
    <property type="entry name" value="DHS-like NAD/FAD-binding domain"/>
    <property type="match status" value="1"/>
</dbReference>
<dbReference type="InterPro" id="IPR029035">
    <property type="entry name" value="DHS-like_NAD/FAD-binding_dom"/>
</dbReference>
<dbReference type="InterPro" id="IPR002773">
    <property type="entry name" value="Deoxyhypusine_synthase"/>
</dbReference>
<protein>
    <recommendedName>
        <fullName evidence="2">glycerol-3-phosphate dehydrogenase</fullName>
        <ecNumber evidence="2">1.1.5.3</ecNumber>
    </recommendedName>
</protein>
<name>A0ABQ5IS75_9ASTR</name>
<keyword evidence="5" id="KW-0560">Oxidoreductase</keyword>
<dbReference type="InterPro" id="IPR036982">
    <property type="entry name" value="Deoxyhypusine_synthase_sf"/>
</dbReference>
<accession>A0ABQ5IS75</accession>